<comment type="caution">
    <text evidence="2">The sequence shown here is derived from an EMBL/GenBank/DDBJ whole genome shotgun (WGS) entry which is preliminary data.</text>
</comment>
<dbReference type="Proteomes" id="UP000295493">
    <property type="component" value="Unassembled WGS sequence"/>
</dbReference>
<protein>
    <recommendedName>
        <fullName evidence="4">Lipoprotein</fullName>
    </recommendedName>
</protein>
<feature type="chain" id="PRO_5020772683" description="Lipoprotein" evidence="1">
    <location>
        <begin position="21"/>
        <end position="216"/>
    </location>
</feature>
<keyword evidence="1" id="KW-0732">Signal</keyword>
<evidence type="ECO:0000313" key="3">
    <source>
        <dbReference type="Proteomes" id="UP000295493"/>
    </source>
</evidence>
<reference evidence="2 3" key="1">
    <citation type="submission" date="2019-03" db="EMBL/GenBank/DDBJ databases">
        <title>Genomic Encyclopedia of Type Strains, Phase IV (KMG-IV): sequencing the most valuable type-strain genomes for metagenomic binning, comparative biology and taxonomic classification.</title>
        <authorList>
            <person name="Goeker M."/>
        </authorList>
    </citation>
    <scope>NUCLEOTIDE SEQUENCE [LARGE SCALE GENOMIC DNA]</scope>
    <source>
        <strain evidence="2 3">DSM 25059</strain>
    </source>
</reference>
<organism evidence="2 3">
    <name type="scientific">Stakelama pacifica</name>
    <dbReference type="NCBI Taxonomy" id="517720"/>
    <lineage>
        <taxon>Bacteria</taxon>
        <taxon>Pseudomonadati</taxon>
        <taxon>Pseudomonadota</taxon>
        <taxon>Alphaproteobacteria</taxon>
        <taxon>Sphingomonadales</taxon>
        <taxon>Sphingomonadaceae</taxon>
        <taxon>Stakelama</taxon>
    </lineage>
</organism>
<feature type="signal peptide" evidence="1">
    <location>
        <begin position="1"/>
        <end position="20"/>
    </location>
</feature>
<dbReference type="RefSeq" id="WP_133495694.1">
    <property type="nucleotide sequence ID" value="NZ_BMLU01000006.1"/>
</dbReference>
<evidence type="ECO:0008006" key="4">
    <source>
        <dbReference type="Google" id="ProtNLM"/>
    </source>
</evidence>
<dbReference type="PROSITE" id="PS51257">
    <property type="entry name" value="PROKAR_LIPOPROTEIN"/>
    <property type="match status" value="1"/>
</dbReference>
<evidence type="ECO:0000256" key="1">
    <source>
        <dbReference type="SAM" id="SignalP"/>
    </source>
</evidence>
<dbReference type="EMBL" id="SNWD01000006">
    <property type="protein sequence ID" value="TDN82321.1"/>
    <property type="molecule type" value="Genomic_DNA"/>
</dbReference>
<sequence>MARSAVRLPILALLPGLMLAGCEFRDSPDNAANESAGNDVVTVTQNVRSPDNMSAIGGAEVNAVPPANAADAMLMNAQIPKPVAGDQGPVPGREARETVQRYYAYISAGQYEQAQKLWEDGGRASGRTPQQFAQQFEKYSSYQADIGEPQNTGTDSGDRTIEVPVTLHGTLRGGASAFRTKATLVLHSAADGEGTGKDRTGWHIARIDMPQGATGG</sequence>
<gene>
    <name evidence="2" type="ORF">EV664_106129</name>
</gene>
<name>A0A4R6FLB3_9SPHN</name>
<evidence type="ECO:0000313" key="2">
    <source>
        <dbReference type="EMBL" id="TDN82321.1"/>
    </source>
</evidence>
<dbReference type="AlphaFoldDB" id="A0A4R6FLB3"/>
<proteinExistence type="predicted"/>
<accession>A0A4R6FLB3</accession>
<keyword evidence="3" id="KW-1185">Reference proteome</keyword>
<dbReference type="OrthoDB" id="485556at2"/>